<protein>
    <submittedName>
        <fullName evidence="5">Tetratricopeptide repeat protein</fullName>
    </submittedName>
</protein>
<dbReference type="Proteomes" id="UP000317365">
    <property type="component" value="Chromosome"/>
</dbReference>
<evidence type="ECO:0000259" key="4">
    <source>
        <dbReference type="Pfam" id="PF24125"/>
    </source>
</evidence>
<dbReference type="InterPro" id="IPR011990">
    <property type="entry name" value="TPR-like_helical_dom_sf"/>
</dbReference>
<evidence type="ECO:0000256" key="1">
    <source>
        <dbReference type="PROSITE-ProRule" id="PRU00339"/>
    </source>
</evidence>
<dbReference type="Pfam" id="PF13432">
    <property type="entry name" value="TPR_16"/>
    <property type="match status" value="1"/>
</dbReference>
<dbReference type="PANTHER" id="PTHR12558">
    <property type="entry name" value="CELL DIVISION CYCLE 16,23,27"/>
    <property type="match status" value="1"/>
</dbReference>
<dbReference type="Pfam" id="PF13414">
    <property type="entry name" value="TPR_11"/>
    <property type="match status" value="1"/>
</dbReference>
<proteinExistence type="predicted"/>
<feature type="compositionally biased region" description="Low complexity" evidence="2">
    <location>
        <begin position="225"/>
        <end position="239"/>
    </location>
</feature>
<dbReference type="AlphaFoldDB" id="A0A515ENK1"/>
<feature type="compositionally biased region" description="Pro residues" evidence="2">
    <location>
        <begin position="214"/>
        <end position="224"/>
    </location>
</feature>
<sequence>MTYARTAVYSSLRLLSLSALMLIANAHADEYTDVSQLMRNGKLPDAMAKADQYLATKPKDPQMRFLKGVIQRDSGKTVEAIATFTRLTEDYPELPEPYNNLAVLYASQSQFDKARAALEMAIRTNPSYATAHENLGDVYAKLASQAYNKALQLDASNPAVAPKLALIRELFSPTGAKSQRPSLPAQGLSSAPAAPTLPSTTQAPVATMASKPAPTLPGPAPSKPAQPTGAPAVTATATSPLPPTVNTPTTAAAQSPSAAPPTAAKPGPVTANTDGSNAKEAEAAVRAWASAWSSKDVKGYLAAYSRDFDPPGSMKRSDWEEERRERISSKSKISVKLENLTVTVSGSKAVAKFRQDYKASGLAVSSRKTLELVKNGEHWQIAKESTGG</sequence>
<dbReference type="KEGG" id="rhg:EXZ61_08755"/>
<keyword evidence="3" id="KW-0732">Signal</keyword>
<feature type="region of interest" description="Disordered" evidence="2">
    <location>
        <begin position="175"/>
        <end position="278"/>
    </location>
</feature>
<evidence type="ECO:0000256" key="2">
    <source>
        <dbReference type="SAM" id="MobiDB-lite"/>
    </source>
</evidence>
<evidence type="ECO:0000313" key="6">
    <source>
        <dbReference type="Proteomes" id="UP000317365"/>
    </source>
</evidence>
<dbReference type="PROSITE" id="PS50005">
    <property type="entry name" value="TPR"/>
    <property type="match status" value="1"/>
</dbReference>
<feature type="domain" description="Cds6 C-terminal" evidence="4">
    <location>
        <begin position="283"/>
        <end position="384"/>
    </location>
</feature>
<feature type="signal peptide" evidence="3">
    <location>
        <begin position="1"/>
        <end position="28"/>
    </location>
</feature>
<evidence type="ECO:0000256" key="3">
    <source>
        <dbReference type="SAM" id="SignalP"/>
    </source>
</evidence>
<dbReference type="InterPro" id="IPR032710">
    <property type="entry name" value="NTF2-like_dom_sf"/>
</dbReference>
<dbReference type="Pfam" id="PF24125">
    <property type="entry name" value="Cds6_C"/>
    <property type="match status" value="1"/>
</dbReference>
<feature type="chain" id="PRO_5022223587" evidence="3">
    <location>
        <begin position="29"/>
        <end position="388"/>
    </location>
</feature>
<dbReference type="InterPro" id="IPR056203">
    <property type="entry name" value="Cds6_C"/>
</dbReference>
<organism evidence="5 6">
    <name type="scientific">Rhodoferax aquaticus</name>
    <dbReference type="NCBI Taxonomy" id="2527691"/>
    <lineage>
        <taxon>Bacteria</taxon>
        <taxon>Pseudomonadati</taxon>
        <taxon>Pseudomonadota</taxon>
        <taxon>Betaproteobacteria</taxon>
        <taxon>Burkholderiales</taxon>
        <taxon>Comamonadaceae</taxon>
        <taxon>Rhodoferax</taxon>
    </lineage>
</organism>
<dbReference type="InterPro" id="IPR019734">
    <property type="entry name" value="TPR_rpt"/>
</dbReference>
<name>A0A515ENK1_9BURK</name>
<dbReference type="Gene3D" id="1.25.40.10">
    <property type="entry name" value="Tetratricopeptide repeat domain"/>
    <property type="match status" value="1"/>
</dbReference>
<dbReference type="SUPFAM" id="SSF48452">
    <property type="entry name" value="TPR-like"/>
    <property type="match status" value="1"/>
</dbReference>
<dbReference type="RefSeq" id="WP_142814174.1">
    <property type="nucleotide sequence ID" value="NZ_CP036282.1"/>
</dbReference>
<accession>A0A515ENK1</accession>
<gene>
    <name evidence="5" type="ORF">EXZ61_08755</name>
</gene>
<evidence type="ECO:0000313" key="5">
    <source>
        <dbReference type="EMBL" id="QDL54247.1"/>
    </source>
</evidence>
<dbReference type="EMBL" id="CP036282">
    <property type="protein sequence ID" value="QDL54247.1"/>
    <property type="molecule type" value="Genomic_DNA"/>
</dbReference>
<reference evidence="6" key="2">
    <citation type="journal article" date="2020" name="Int. J. Syst. Evol. Microbiol.">
        <title>Genomic insights into a novel species Rhodoferax aquaticus sp. nov., isolated from freshwater.</title>
        <authorList>
            <person name="Li T."/>
            <person name="Zhuo Y."/>
            <person name="Jin C.Z."/>
            <person name="Wu X."/>
            <person name="Ko S.R."/>
            <person name="Jin F.J."/>
            <person name="Ahn C.Y."/>
            <person name="Oh H.M."/>
            <person name="Lee H.G."/>
            <person name="Jin L."/>
        </authorList>
    </citation>
    <scope>NUCLEOTIDE SEQUENCE [LARGE SCALE GENOMIC DNA]</scope>
    <source>
        <strain evidence="6">Gr-4</strain>
    </source>
</reference>
<keyword evidence="1" id="KW-0802">TPR repeat</keyword>
<feature type="compositionally biased region" description="Low complexity" evidence="2">
    <location>
        <begin position="246"/>
        <end position="271"/>
    </location>
</feature>
<dbReference type="Gene3D" id="3.10.450.50">
    <property type="match status" value="1"/>
</dbReference>
<dbReference type="SUPFAM" id="SSF54427">
    <property type="entry name" value="NTF2-like"/>
    <property type="match status" value="1"/>
</dbReference>
<keyword evidence="6" id="KW-1185">Reference proteome</keyword>
<feature type="repeat" description="TPR" evidence="1">
    <location>
        <begin position="95"/>
        <end position="128"/>
    </location>
</feature>
<reference evidence="6" key="1">
    <citation type="submission" date="2019-02" db="EMBL/GenBank/DDBJ databases">
        <title>Complete genome sequence of Rhodoferax sp. Gr-4.</title>
        <authorList>
            <person name="Jin L."/>
        </authorList>
    </citation>
    <scope>NUCLEOTIDE SEQUENCE [LARGE SCALE GENOMIC DNA]</scope>
    <source>
        <strain evidence="6">Gr-4</strain>
    </source>
</reference>
<feature type="compositionally biased region" description="Basic and acidic residues" evidence="2">
    <location>
        <begin position="315"/>
        <end position="328"/>
    </location>
</feature>
<dbReference type="PANTHER" id="PTHR12558:SF13">
    <property type="entry name" value="CELL DIVISION CYCLE PROTEIN 27 HOMOLOG"/>
    <property type="match status" value="1"/>
</dbReference>
<dbReference type="SMART" id="SM00028">
    <property type="entry name" value="TPR"/>
    <property type="match status" value="3"/>
</dbReference>
<feature type="region of interest" description="Disordered" evidence="2">
    <location>
        <begin position="309"/>
        <end position="329"/>
    </location>
</feature>